<dbReference type="STRING" id="1123024.GCA_000423625_01762"/>
<feature type="transmembrane region" description="Helical" evidence="1">
    <location>
        <begin position="88"/>
        <end position="109"/>
    </location>
</feature>
<gene>
    <name evidence="2" type="ORF">PA7_26410</name>
</gene>
<dbReference type="Pfam" id="PF22564">
    <property type="entry name" value="HAAS"/>
    <property type="match status" value="1"/>
</dbReference>
<protein>
    <submittedName>
        <fullName evidence="2">Uncharacterized protein</fullName>
    </submittedName>
</protein>
<dbReference type="NCBIfam" id="NF038403">
    <property type="entry name" value="perm_prefix_1"/>
    <property type="match status" value="1"/>
</dbReference>
<dbReference type="EMBL" id="BJVI01000026">
    <property type="protein sequence ID" value="GEL18804.1"/>
    <property type="molecule type" value="Genomic_DNA"/>
</dbReference>
<keyword evidence="1" id="KW-1133">Transmembrane helix</keyword>
<accession>A0A511D5E1</accession>
<dbReference type="OrthoDB" id="5187995at2"/>
<dbReference type="Proteomes" id="UP000321328">
    <property type="component" value="Unassembled WGS sequence"/>
</dbReference>
<sequence>MAGPGLILNPVARRILEAWLCRLDAALPGPARLRERIVDELRDGLHSAAEHRLDAGTDPVDAATAAVAEFGDPDTLAASFRGELAAHLARRAGIALVASGPLVGLAWLAALAPPPWPPRPAGLLGTHPLYLAVLAVAVPAALLAVAATGRLGRRLPRHPALAAHAAAVAALACTAGDGLLLVVLAHTALAAPATLAWPTALLAAVAGSARLGLTARAAHRCVESSPAGS</sequence>
<keyword evidence="1" id="KW-0472">Membrane</keyword>
<keyword evidence="3" id="KW-1185">Reference proteome</keyword>
<dbReference type="RefSeq" id="WP_051232598.1">
    <property type="nucleotide sequence ID" value="NZ_AUII01000005.1"/>
</dbReference>
<name>A0A511D5E1_9PSEU</name>
<organism evidence="2 3">
    <name type="scientific">Pseudonocardia asaccharolytica DSM 44247 = NBRC 16224</name>
    <dbReference type="NCBI Taxonomy" id="1123024"/>
    <lineage>
        <taxon>Bacteria</taxon>
        <taxon>Bacillati</taxon>
        <taxon>Actinomycetota</taxon>
        <taxon>Actinomycetes</taxon>
        <taxon>Pseudonocardiales</taxon>
        <taxon>Pseudonocardiaceae</taxon>
        <taxon>Pseudonocardia</taxon>
    </lineage>
</organism>
<dbReference type="AlphaFoldDB" id="A0A511D5E1"/>
<reference evidence="2 3" key="1">
    <citation type="submission" date="2019-07" db="EMBL/GenBank/DDBJ databases">
        <title>Whole genome shotgun sequence of Pseudonocardia asaccharolytica NBRC 16224.</title>
        <authorList>
            <person name="Hosoyama A."/>
            <person name="Uohara A."/>
            <person name="Ohji S."/>
            <person name="Ichikawa N."/>
        </authorList>
    </citation>
    <scope>NUCLEOTIDE SEQUENCE [LARGE SCALE GENOMIC DNA]</scope>
    <source>
        <strain evidence="2 3">NBRC 16224</strain>
    </source>
</reference>
<feature type="transmembrane region" description="Helical" evidence="1">
    <location>
        <begin position="161"/>
        <end position="189"/>
    </location>
</feature>
<evidence type="ECO:0000256" key="1">
    <source>
        <dbReference type="SAM" id="Phobius"/>
    </source>
</evidence>
<comment type="caution">
    <text evidence="2">The sequence shown here is derived from an EMBL/GenBank/DDBJ whole genome shotgun (WGS) entry which is preliminary data.</text>
</comment>
<evidence type="ECO:0000313" key="3">
    <source>
        <dbReference type="Proteomes" id="UP000321328"/>
    </source>
</evidence>
<feature type="transmembrane region" description="Helical" evidence="1">
    <location>
        <begin position="129"/>
        <end position="149"/>
    </location>
</feature>
<keyword evidence="1" id="KW-0812">Transmembrane</keyword>
<proteinExistence type="predicted"/>
<feature type="transmembrane region" description="Helical" evidence="1">
    <location>
        <begin position="195"/>
        <end position="213"/>
    </location>
</feature>
<dbReference type="InterPro" id="IPR047928">
    <property type="entry name" value="Perm_prefix_1"/>
</dbReference>
<evidence type="ECO:0000313" key="2">
    <source>
        <dbReference type="EMBL" id="GEL18804.1"/>
    </source>
</evidence>